<feature type="compositionally biased region" description="Polar residues" evidence="5">
    <location>
        <begin position="240"/>
        <end position="249"/>
    </location>
</feature>
<sequence>MFSKQELRIMDAVPGGNVTAEKFKKRSSKWDVVAEVHVPTDVRQEPSHCSGLGDLCHDKERNTGWNLSKNSDGQSSKFETKDDSMARKSDPGIPCQQSVPGNKTEWRDGDVNKDWGERSPTRRTWDENKGYSRRMSTGLDAWRQRSGSKSPRDEGDRSRRSRSRSWSRSPSHKYRRESESWNGRSRVGTGRPAESCRNFAAGRCWKGSQCRYLHDDDDRRHSDYRSTESREARYNEKRGTSGQSNSNVLSDPHGQRGYSRDRNSYGYSSHYDREKEKPDDSRNNRSSISCTDFMKGRCYRGSECRYVHHRDPDDGGRPVRESTMLSSDGRRDTGILSGQNQRCESQGMRDTPCKYFIEGRCRNGDRCRFSHEGSIHGHSEGRSFDDRKHCGTKDEPRLLEGMKWGDKTALVEPMSPDWRSNNGNARVGPHESGTNKDQHRQSTDMESKHDNGDLRSWNPEEDIKCQVLPGEVAKIAMPTSEQVLISDDSGQKLTAENSRLSHDNENTLNKSVRSRNVITISATDQQNILSVPEEGIKENPQSQYTVQQTTTAQNSNLDRQSNPMVILPSFNGLSQQILHSPHKNAQSFNSISSHSFNVPSQQTIQSLPTNSQVQHMVTQPLPSTQTINPSNQSQQIAVTPNFISQTQQITHHLPPPNGQSANQSKASQYMIPQATSKAALQTQQDLISKADNTIGSNSLSTLKAESSSQVSNSQIFNSLSLLPFNVPSQQTTQSLTTNSQVQHMVPQPLPSAQIIHPVNQPQQVAPSPNFIIQTQQTFPQLPHPNGQSENYSGPSQYMIPQSSSEAAIQSQTNGENLISKPDDTTSSNSLSNQKTVSSEQVAQLTNLSASLAQIFGNSHQLPQLYAALNPPNASDINANKNGGEEENTDHVNHELKPIEMLGNKADPKEENETVTEKGKKEQQTTDVEDTEPEAEVDAGNKKIKEAKEVRNFKFALVEFVKDLLRPSWKEGHLTKESHKTIVKKVVDKVVAGVTKSSTMPETQEKIDLYLAHSKPKLSKLVQAYVLKYMKS</sequence>
<feature type="compositionally biased region" description="Polar residues" evidence="5">
    <location>
        <begin position="824"/>
        <end position="834"/>
    </location>
</feature>
<feature type="zinc finger region" description="C3H1-type" evidence="4">
    <location>
        <begin position="190"/>
        <end position="217"/>
    </location>
</feature>
<feature type="compositionally biased region" description="Basic and acidic residues" evidence="5">
    <location>
        <begin position="433"/>
        <end position="453"/>
    </location>
</feature>
<proteinExistence type="predicted"/>
<feature type="region of interest" description="Disordered" evidence="5">
    <location>
        <begin position="412"/>
        <end position="457"/>
    </location>
</feature>
<feature type="compositionally biased region" description="Basic and acidic residues" evidence="5">
    <location>
        <begin position="905"/>
        <end position="923"/>
    </location>
</feature>
<dbReference type="InterPro" id="IPR000571">
    <property type="entry name" value="Znf_CCCH"/>
</dbReference>
<dbReference type="PROSITE" id="PS50103">
    <property type="entry name" value="ZF_C3H1"/>
    <property type="match status" value="3"/>
</dbReference>
<feature type="compositionally biased region" description="Basic residues" evidence="5">
    <location>
        <begin position="159"/>
        <end position="175"/>
    </location>
</feature>
<accession>A0AAV9DV32</accession>
<feature type="domain" description="C3H1-type" evidence="6">
    <location>
        <begin position="190"/>
        <end position="217"/>
    </location>
</feature>
<feature type="region of interest" description="Disordered" evidence="5">
    <location>
        <begin position="64"/>
        <end position="193"/>
    </location>
</feature>
<feature type="compositionally biased region" description="Basic and acidic residues" evidence="5">
    <location>
        <begin position="270"/>
        <end position="283"/>
    </location>
</feature>
<feature type="compositionally biased region" description="Acidic residues" evidence="5">
    <location>
        <begin position="926"/>
        <end position="936"/>
    </location>
</feature>
<dbReference type="PANTHER" id="PTHR36886:SF8">
    <property type="entry name" value="ZINC FINGER CCCH DOMAIN-CONTAINING PROTEIN 38"/>
    <property type="match status" value="1"/>
</dbReference>
<dbReference type="Gene3D" id="2.30.30.1190">
    <property type="match status" value="1"/>
</dbReference>
<feature type="region of interest" description="Disordered" evidence="5">
    <location>
        <begin position="778"/>
        <end position="810"/>
    </location>
</feature>
<dbReference type="GO" id="GO:0008270">
    <property type="term" value="F:zinc ion binding"/>
    <property type="evidence" value="ECO:0007669"/>
    <property type="project" value="UniProtKB-KW"/>
</dbReference>
<name>A0AAV9DV32_ACOCL</name>
<gene>
    <name evidence="7" type="ORF">QJS10_CPB11g01290</name>
</gene>
<feature type="region of interest" description="Disordered" evidence="5">
    <location>
        <begin position="311"/>
        <end position="347"/>
    </location>
</feature>
<feature type="domain" description="C3H1-type" evidence="6">
    <location>
        <begin position="284"/>
        <end position="311"/>
    </location>
</feature>
<keyword evidence="1 4" id="KW-0479">Metal-binding</keyword>
<feature type="compositionally biased region" description="Basic and acidic residues" evidence="5">
    <location>
        <begin position="311"/>
        <end position="320"/>
    </location>
</feature>
<feature type="domain" description="C3H1-type" evidence="6">
    <location>
        <begin position="347"/>
        <end position="374"/>
    </location>
</feature>
<dbReference type="AlphaFoldDB" id="A0AAV9DV32"/>
<evidence type="ECO:0000256" key="1">
    <source>
        <dbReference type="ARBA" id="ARBA00022723"/>
    </source>
</evidence>
<evidence type="ECO:0000256" key="5">
    <source>
        <dbReference type="SAM" id="MobiDB-lite"/>
    </source>
</evidence>
<dbReference type="InterPro" id="IPR036855">
    <property type="entry name" value="Znf_CCCH_sf"/>
</dbReference>
<evidence type="ECO:0000256" key="3">
    <source>
        <dbReference type="ARBA" id="ARBA00022833"/>
    </source>
</evidence>
<dbReference type="Pfam" id="PF18044">
    <property type="entry name" value="zf-CCCH_4"/>
    <property type="match status" value="1"/>
</dbReference>
<comment type="caution">
    <text evidence="7">The sequence shown here is derived from an EMBL/GenBank/DDBJ whole genome shotgun (WGS) entry which is preliminary data.</text>
</comment>
<feature type="region of interest" description="Disordered" evidence="5">
    <location>
        <begin position="216"/>
        <end position="287"/>
    </location>
</feature>
<keyword evidence="2 4" id="KW-0863">Zinc-finger</keyword>
<feature type="region of interest" description="Disordered" evidence="5">
    <location>
        <begin position="903"/>
        <end position="939"/>
    </location>
</feature>
<dbReference type="InterPro" id="IPR041367">
    <property type="entry name" value="Znf-CCCH_4"/>
</dbReference>
<evidence type="ECO:0000313" key="8">
    <source>
        <dbReference type="Proteomes" id="UP001180020"/>
    </source>
</evidence>
<dbReference type="Pfam" id="PF14608">
    <property type="entry name" value="zf-CCCH_2"/>
    <property type="match status" value="1"/>
</dbReference>
<feature type="zinc finger region" description="C3H1-type" evidence="4">
    <location>
        <begin position="284"/>
        <end position="311"/>
    </location>
</feature>
<reference evidence="7" key="2">
    <citation type="submission" date="2023-06" db="EMBL/GenBank/DDBJ databases">
        <authorList>
            <person name="Ma L."/>
            <person name="Liu K.-W."/>
            <person name="Li Z."/>
            <person name="Hsiao Y.-Y."/>
            <person name="Qi Y."/>
            <person name="Fu T."/>
            <person name="Tang G."/>
            <person name="Zhang D."/>
            <person name="Sun W.-H."/>
            <person name="Liu D.-K."/>
            <person name="Li Y."/>
            <person name="Chen G.-Z."/>
            <person name="Liu X.-D."/>
            <person name="Liao X.-Y."/>
            <person name="Jiang Y.-T."/>
            <person name="Yu X."/>
            <person name="Hao Y."/>
            <person name="Huang J."/>
            <person name="Zhao X.-W."/>
            <person name="Ke S."/>
            <person name="Chen Y.-Y."/>
            <person name="Wu W.-L."/>
            <person name="Hsu J.-L."/>
            <person name="Lin Y.-F."/>
            <person name="Huang M.-D."/>
            <person name="Li C.-Y."/>
            <person name="Huang L."/>
            <person name="Wang Z.-W."/>
            <person name="Zhao X."/>
            <person name="Zhong W.-Y."/>
            <person name="Peng D.-H."/>
            <person name="Ahmad S."/>
            <person name="Lan S."/>
            <person name="Zhang J.-S."/>
            <person name="Tsai W.-C."/>
            <person name="Van De Peer Y."/>
            <person name="Liu Z.-J."/>
        </authorList>
    </citation>
    <scope>NUCLEOTIDE SEQUENCE</scope>
    <source>
        <strain evidence="7">CP</strain>
        <tissue evidence="7">Leaves</tissue>
    </source>
</reference>
<dbReference type="Pfam" id="PF00642">
    <property type="entry name" value="zf-CCCH"/>
    <property type="match status" value="1"/>
</dbReference>
<dbReference type="Proteomes" id="UP001180020">
    <property type="component" value="Unassembled WGS sequence"/>
</dbReference>
<evidence type="ECO:0000256" key="4">
    <source>
        <dbReference type="PROSITE-ProRule" id="PRU00723"/>
    </source>
</evidence>
<reference evidence="7" key="1">
    <citation type="journal article" date="2023" name="Nat. Commun.">
        <title>Diploid and tetraploid genomes of Acorus and the evolution of monocots.</title>
        <authorList>
            <person name="Ma L."/>
            <person name="Liu K.W."/>
            <person name="Li Z."/>
            <person name="Hsiao Y.Y."/>
            <person name="Qi Y."/>
            <person name="Fu T."/>
            <person name="Tang G.D."/>
            <person name="Zhang D."/>
            <person name="Sun W.H."/>
            <person name="Liu D.K."/>
            <person name="Li Y."/>
            <person name="Chen G.Z."/>
            <person name="Liu X.D."/>
            <person name="Liao X.Y."/>
            <person name="Jiang Y.T."/>
            <person name="Yu X."/>
            <person name="Hao Y."/>
            <person name="Huang J."/>
            <person name="Zhao X.W."/>
            <person name="Ke S."/>
            <person name="Chen Y.Y."/>
            <person name="Wu W.L."/>
            <person name="Hsu J.L."/>
            <person name="Lin Y.F."/>
            <person name="Huang M.D."/>
            <person name="Li C.Y."/>
            <person name="Huang L."/>
            <person name="Wang Z.W."/>
            <person name="Zhao X."/>
            <person name="Zhong W.Y."/>
            <person name="Peng D.H."/>
            <person name="Ahmad S."/>
            <person name="Lan S."/>
            <person name="Zhang J.S."/>
            <person name="Tsai W.C."/>
            <person name="Van de Peer Y."/>
            <person name="Liu Z.J."/>
        </authorList>
    </citation>
    <scope>NUCLEOTIDE SEQUENCE</scope>
    <source>
        <strain evidence="7">CP</strain>
    </source>
</reference>
<feature type="compositionally biased region" description="Basic and acidic residues" evidence="5">
    <location>
        <begin position="104"/>
        <end position="130"/>
    </location>
</feature>
<protein>
    <submittedName>
        <fullName evidence="7">Zinc finger CCCH domain-containing protein 55</fullName>
    </submittedName>
</protein>
<dbReference type="SUPFAM" id="SSF90229">
    <property type="entry name" value="CCCH zinc finger"/>
    <property type="match status" value="2"/>
</dbReference>
<dbReference type="SMART" id="SM00356">
    <property type="entry name" value="ZnF_C3H1"/>
    <property type="match status" value="3"/>
</dbReference>
<keyword evidence="8" id="KW-1185">Reference proteome</keyword>
<feature type="compositionally biased region" description="Polar residues" evidence="5">
    <location>
        <begin position="64"/>
        <end position="77"/>
    </location>
</feature>
<evidence type="ECO:0000313" key="7">
    <source>
        <dbReference type="EMBL" id="KAK1304985.1"/>
    </source>
</evidence>
<dbReference type="EMBL" id="JAUJYO010000011">
    <property type="protein sequence ID" value="KAK1304985.1"/>
    <property type="molecule type" value="Genomic_DNA"/>
</dbReference>
<organism evidence="7 8">
    <name type="scientific">Acorus calamus</name>
    <name type="common">Sweet flag</name>
    <dbReference type="NCBI Taxonomy" id="4465"/>
    <lineage>
        <taxon>Eukaryota</taxon>
        <taxon>Viridiplantae</taxon>
        <taxon>Streptophyta</taxon>
        <taxon>Embryophyta</taxon>
        <taxon>Tracheophyta</taxon>
        <taxon>Spermatophyta</taxon>
        <taxon>Magnoliopsida</taxon>
        <taxon>Liliopsida</taxon>
        <taxon>Acoraceae</taxon>
        <taxon>Acorus</taxon>
    </lineage>
</organism>
<dbReference type="PANTHER" id="PTHR36886">
    <property type="entry name" value="PROTEIN FRIGIDA-ESSENTIAL 1"/>
    <property type="match status" value="1"/>
</dbReference>
<feature type="region of interest" description="Disordered" evidence="5">
    <location>
        <begin position="815"/>
        <end position="834"/>
    </location>
</feature>
<feature type="compositionally biased region" description="Basic and acidic residues" evidence="5">
    <location>
        <begin position="216"/>
        <end position="239"/>
    </location>
</feature>
<feature type="compositionally biased region" description="Basic and acidic residues" evidence="5">
    <location>
        <begin position="78"/>
        <end position="90"/>
    </location>
</feature>
<dbReference type="Gene3D" id="4.10.1000.10">
    <property type="entry name" value="Zinc finger, CCCH-type"/>
    <property type="match status" value="2"/>
</dbReference>
<dbReference type="InterPro" id="IPR052650">
    <property type="entry name" value="Zinc_finger_CCCH"/>
</dbReference>
<evidence type="ECO:0000256" key="2">
    <source>
        <dbReference type="ARBA" id="ARBA00022771"/>
    </source>
</evidence>
<evidence type="ECO:0000259" key="6">
    <source>
        <dbReference type="PROSITE" id="PS50103"/>
    </source>
</evidence>
<keyword evidence="3 4" id="KW-0862">Zinc</keyword>
<feature type="zinc finger region" description="C3H1-type" evidence="4">
    <location>
        <begin position="347"/>
        <end position="374"/>
    </location>
</feature>